<evidence type="ECO:0000256" key="4">
    <source>
        <dbReference type="ARBA" id="ARBA00009069"/>
    </source>
</evidence>
<dbReference type="InterPro" id="IPR013931">
    <property type="entry name" value="Svf1-like_N"/>
</dbReference>
<sequence>MFRWAQQQLANVAGTQEPEYGPEAIQPVGKNESDPPFTEVTKADLKWLTPDTTCVETQTFYLHADNGHTVMLQVIYSNVAGLRITTQFNCKVFYPNNEKPFLWSTAPLENYGFDEDQYSFYADGVSVELSEDGSSYTIKSAADENALVDVKITRTAPGFMGGKDGVSNYGTDPKAPWGSMRHVFWPRNNIEGRVITKDGEIDLKGRAMYSFALQGMKPHHAAARWNFANFQSPTYSAVIMEFTTPSSYGSTVVRVSGIVTDGKILFANTHTGHVKHTETKADDENEWPEPTSISYKWEGKTEDGKEVHALVEGSLGPRLDRIDVMAEVPGFIKSFVATAAGTKPYIYQFGPKMTMEIQVGDETKKEDGTLFGEATFIS</sequence>
<dbReference type="EMBL" id="MU005588">
    <property type="protein sequence ID" value="KAF2682142.1"/>
    <property type="molecule type" value="Genomic_DNA"/>
</dbReference>
<reference evidence="19" key="1">
    <citation type="journal article" date="2020" name="Stud. Mycol.">
        <title>101 Dothideomycetes genomes: a test case for predicting lifestyles and emergence of pathogens.</title>
        <authorList>
            <person name="Haridas S."/>
            <person name="Albert R."/>
            <person name="Binder M."/>
            <person name="Bloem J."/>
            <person name="Labutti K."/>
            <person name="Salamov A."/>
            <person name="Andreopoulos B."/>
            <person name="Baker S."/>
            <person name="Barry K."/>
            <person name="Bills G."/>
            <person name="Bluhm B."/>
            <person name="Cannon C."/>
            <person name="Castanera R."/>
            <person name="Culley D."/>
            <person name="Daum C."/>
            <person name="Ezra D."/>
            <person name="Gonzalez J."/>
            <person name="Henrissat B."/>
            <person name="Kuo A."/>
            <person name="Liang C."/>
            <person name="Lipzen A."/>
            <person name="Lutzoni F."/>
            <person name="Magnuson J."/>
            <person name="Mondo S."/>
            <person name="Nolan M."/>
            <person name="Ohm R."/>
            <person name="Pangilinan J."/>
            <person name="Park H.-J."/>
            <person name="Ramirez L."/>
            <person name="Alfaro M."/>
            <person name="Sun H."/>
            <person name="Tritt A."/>
            <person name="Yoshinaga Y."/>
            <person name="Zwiers L.-H."/>
            <person name="Turgeon B."/>
            <person name="Goodwin S."/>
            <person name="Spatafora J."/>
            <person name="Crous P."/>
            <person name="Grigoriev I."/>
        </authorList>
    </citation>
    <scope>NUCLEOTIDE SEQUENCE</scope>
    <source>
        <strain evidence="19">CBS 122367</strain>
    </source>
</reference>
<evidence type="ECO:0000256" key="15">
    <source>
        <dbReference type="ARBA" id="ARBA00073016"/>
    </source>
</evidence>
<feature type="domain" description="Svf1-like N-terminal" evidence="17">
    <location>
        <begin position="55"/>
        <end position="214"/>
    </location>
</feature>
<dbReference type="GO" id="GO:0006869">
    <property type="term" value="P:lipid transport"/>
    <property type="evidence" value="ECO:0007669"/>
    <property type="project" value="UniProtKB-KW"/>
</dbReference>
<dbReference type="Pfam" id="PF08622">
    <property type="entry name" value="Svf1"/>
    <property type="match status" value="1"/>
</dbReference>
<dbReference type="PANTHER" id="PTHR47107:SF1">
    <property type="entry name" value="CERAMIDE-BINDING PROTEIN SVF1-RELATED"/>
    <property type="match status" value="1"/>
</dbReference>
<evidence type="ECO:0000256" key="14">
    <source>
        <dbReference type="ARBA" id="ARBA00069547"/>
    </source>
</evidence>
<keyword evidence="5" id="KW-0813">Transport</keyword>
<dbReference type="InterPro" id="IPR033394">
    <property type="entry name" value="Svf1-like_C"/>
</dbReference>
<keyword evidence="9" id="KW-0445">Lipid transport</keyword>
<dbReference type="GO" id="GO:0005634">
    <property type="term" value="C:nucleus"/>
    <property type="evidence" value="ECO:0007669"/>
    <property type="project" value="UniProtKB-SubCell"/>
</dbReference>
<feature type="domain" description="Svf1-like C-terminal" evidence="18">
    <location>
        <begin position="216"/>
        <end position="378"/>
    </location>
</feature>
<keyword evidence="10" id="KW-0472">Membrane</keyword>
<comment type="function">
    <text evidence="13">Ceramide-binding protein that may transfer ceramides from the endoplasmic reticulum membrane to the cis-Golgi network membrane, and is thereby required for the biosynthesis of complex sphingolipids.</text>
</comment>
<dbReference type="Proteomes" id="UP000799291">
    <property type="component" value="Unassembled WGS sequence"/>
</dbReference>
<protein>
    <recommendedName>
        <fullName evidence="15">Ceramide-binding protein SVF1</fullName>
    </recommendedName>
    <alternativeName>
        <fullName evidence="14">Ceramide-binding protein svf1</fullName>
    </alternativeName>
    <alternativeName>
        <fullName evidence="16">Survival factor 1</fullName>
    </alternativeName>
</protein>
<dbReference type="GO" id="GO:0005789">
    <property type="term" value="C:endoplasmic reticulum membrane"/>
    <property type="evidence" value="ECO:0007669"/>
    <property type="project" value="UniProtKB-SubCell"/>
</dbReference>
<evidence type="ECO:0000256" key="2">
    <source>
        <dbReference type="ARBA" id="ARBA00004406"/>
    </source>
</evidence>
<dbReference type="AlphaFoldDB" id="A0A6G1IV71"/>
<keyword evidence="7" id="KW-0256">Endoplasmic reticulum</keyword>
<dbReference type="Gene3D" id="2.40.370.10">
    <property type="entry name" value="AttH-like domain"/>
    <property type="match status" value="1"/>
</dbReference>
<evidence type="ECO:0000256" key="13">
    <source>
        <dbReference type="ARBA" id="ARBA00058755"/>
    </source>
</evidence>
<evidence type="ECO:0000256" key="3">
    <source>
        <dbReference type="ARBA" id="ARBA00004496"/>
    </source>
</evidence>
<proteinExistence type="inferred from homology"/>
<dbReference type="OrthoDB" id="2590239at2759"/>
<evidence type="ECO:0000256" key="7">
    <source>
        <dbReference type="ARBA" id="ARBA00022824"/>
    </source>
</evidence>
<evidence type="ECO:0000259" key="18">
    <source>
        <dbReference type="Pfam" id="PF17187"/>
    </source>
</evidence>
<evidence type="ECO:0000256" key="11">
    <source>
        <dbReference type="ARBA" id="ARBA00023242"/>
    </source>
</evidence>
<evidence type="ECO:0000256" key="6">
    <source>
        <dbReference type="ARBA" id="ARBA00022490"/>
    </source>
</evidence>
<dbReference type="FunFam" id="2.40.370.10:FF:000001">
    <property type="entry name" value="Survival factor 1"/>
    <property type="match status" value="1"/>
</dbReference>
<accession>A0A6G1IV71</accession>
<comment type="subcellular location">
    <subcellularLocation>
        <location evidence="3">Cytoplasm</location>
    </subcellularLocation>
    <subcellularLocation>
        <location evidence="2">Endoplasmic reticulum membrane</location>
        <topology evidence="2">Peripheral membrane protein</topology>
    </subcellularLocation>
    <subcellularLocation>
        <location evidence="12">Golgi apparatus</location>
        <location evidence="12">cis-Golgi network membrane</location>
        <topology evidence="12">Peripheral membrane protein</topology>
    </subcellularLocation>
    <subcellularLocation>
        <location evidence="1">Nucleus</location>
    </subcellularLocation>
</comment>
<keyword evidence="20" id="KW-1185">Reference proteome</keyword>
<evidence type="ECO:0000256" key="1">
    <source>
        <dbReference type="ARBA" id="ARBA00004123"/>
    </source>
</evidence>
<evidence type="ECO:0000256" key="12">
    <source>
        <dbReference type="ARBA" id="ARBA00046302"/>
    </source>
</evidence>
<evidence type="ECO:0000256" key="5">
    <source>
        <dbReference type="ARBA" id="ARBA00022448"/>
    </source>
</evidence>
<dbReference type="SUPFAM" id="SSF159245">
    <property type="entry name" value="AttH-like"/>
    <property type="match status" value="1"/>
</dbReference>
<dbReference type="GO" id="GO:0006979">
    <property type="term" value="P:response to oxidative stress"/>
    <property type="evidence" value="ECO:0007669"/>
    <property type="project" value="InterPro"/>
</dbReference>
<keyword evidence="11" id="KW-0539">Nucleus</keyword>
<dbReference type="InterPro" id="IPR023374">
    <property type="entry name" value="AttH-like_dom_sf"/>
</dbReference>
<organism evidence="19 20">
    <name type="scientific">Lentithecium fluviatile CBS 122367</name>
    <dbReference type="NCBI Taxonomy" id="1168545"/>
    <lineage>
        <taxon>Eukaryota</taxon>
        <taxon>Fungi</taxon>
        <taxon>Dikarya</taxon>
        <taxon>Ascomycota</taxon>
        <taxon>Pezizomycotina</taxon>
        <taxon>Dothideomycetes</taxon>
        <taxon>Pleosporomycetidae</taxon>
        <taxon>Pleosporales</taxon>
        <taxon>Massarineae</taxon>
        <taxon>Lentitheciaceae</taxon>
        <taxon>Lentithecium</taxon>
    </lineage>
</organism>
<evidence type="ECO:0000256" key="9">
    <source>
        <dbReference type="ARBA" id="ARBA00023055"/>
    </source>
</evidence>
<dbReference type="Pfam" id="PF17187">
    <property type="entry name" value="Svf1_C"/>
    <property type="match status" value="1"/>
</dbReference>
<evidence type="ECO:0000256" key="10">
    <source>
        <dbReference type="ARBA" id="ARBA00023136"/>
    </source>
</evidence>
<dbReference type="GO" id="GO:0005794">
    <property type="term" value="C:Golgi apparatus"/>
    <property type="evidence" value="ECO:0007669"/>
    <property type="project" value="UniProtKB-SubCell"/>
</dbReference>
<gene>
    <name evidence="19" type="ORF">K458DRAFT_420087</name>
</gene>
<evidence type="ECO:0000313" key="19">
    <source>
        <dbReference type="EMBL" id="KAF2682142.1"/>
    </source>
</evidence>
<keyword evidence="8" id="KW-0333">Golgi apparatus</keyword>
<dbReference type="PANTHER" id="PTHR47107">
    <property type="entry name" value="SVF1-LIKE PROTEIN YDR222W-RELATED"/>
    <property type="match status" value="1"/>
</dbReference>
<evidence type="ECO:0000256" key="8">
    <source>
        <dbReference type="ARBA" id="ARBA00023034"/>
    </source>
</evidence>
<comment type="similarity">
    <text evidence="4">Belongs to the SVF1 family.</text>
</comment>
<evidence type="ECO:0000313" key="20">
    <source>
        <dbReference type="Proteomes" id="UP000799291"/>
    </source>
</evidence>
<dbReference type="InterPro" id="IPR051385">
    <property type="entry name" value="Ceramide-binding_SVF1"/>
</dbReference>
<name>A0A6G1IV71_9PLEO</name>
<evidence type="ECO:0000256" key="16">
    <source>
        <dbReference type="ARBA" id="ARBA00081132"/>
    </source>
</evidence>
<keyword evidence="6" id="KW-0963">Cytoplasm</keyword>
<evidence type="ECO:0000259" key="17">
    <source>
        <dbReference type="Pfam" id="PF08622"/>
    </source>
</evidence>